<evidence type="ECO:0000256" key="9">
    <source>
        <dbReference type="ARBA" id="ARBA00022722"/>
    </source>
</evidence>
<dbReference type="InterPro" id="IPR022898">
    <property type="entry name" value="RNase_HII"/>
</dbReference>
<comment type="similarity">
    <text evidence="5 14 16">Belongs to the RNase HII family.</text>
</comment>
<feature type="domain" description="RNase H type-2" evidence="17">
    <location>
        <begin position="73"/>
        <end position="262"/>
    </location>
</feature>
<dbReference type="GO" id="GO:0030145">
    <property type="term" value="F:manganese ion binding"/>
    <property type="evidence" value="ECO:0007669"/>
    <property type="project" value="UniProtKB-UniRule"/>
</dbReference>
<evidence type="ECO:0000256" key="2">
    <source>
        <dbReference type="ARBA" id="ARBA00001946"/>
    </source>
</evidence>
<comment type="cofactor">
    <cofactor evidence="14 15">
        <name>Mn(2+)</name>
        <dbReference type="ChEBI" id="CHEBI:29035"/>
    </cofactor>
    <cofactor evidence="14 15">
        <name>Mg(2+)</name>
        <dbReference type="ChEBI" id="CHEBI:18420"/>
    </cofactor>
    <text evidence="14 15">Manganese or magnesium. Binds 1 divalent metal ion per monomer in the absence of substrate. May bind a second metal ion after substrate binding.</text>
</comment>
<protein>
    <recommendedName>
        <fullName evidence="7 14">Ribonuclease HII</fullName>
        <shortName evidence="14">RNase HII</shortName>
        <ecNumber evidence="6 14">3.1.26.4</ecNumber>
    </recommendedName>
</protein>
<comment type="function">
    <text evidence="3 14 16">Endonuclease that specifically degrades the RNA of RNA-DNA hybrids.</text>
</comment>
<dbReference type="PROSITE" id="PS51975">
    <property type="entry name" value="RNASE_H_2"/>
    <property type="match status" value="1"/>
</dbReference>
<gene>
    <name evidence="14" type="primary">rnhB</name>
    <name evidence="18" type="ORF">CLV97_11080</name>
</gene>
<dbReference type="HAMAP" id="MF_00052_B">
    <property type="entry name" value="RNase_HII_B"/>
    <property type="match status" value="1"/>
</dbReference>
<keyword evidence="13 14" id="KW-0464">Manganese</keyword>
<dbReference type="OrthoDB" id="9803420at2"/>
<dbReference type="CDD" id="cd07182">
    <property type="entry name" value="RNase_HII_bacteria_HII_like"/>
    <property type="match status" value="1"/>
</dbReference>
<keyword evidence="11 14" id="KW-0255">Endonuclease</keyword>
<evidence type="ECO:0000313" key="18">
    <source>
        <dbReference type="EMBL" id="PRX40888.1"/>
    </source>
</evidence>
<feature type="binding site" evidence="14 15">
    <location>
        <position position="80"/>
    </location>
    <ligand>
        <name>a divalent metal cation</name>
        <dbReference type="ChEBI" id="CHEBI:60240"/>
    </ligand>
</feature>
<dbReference type="InterPro" id="IPR012337">
    <property type="entry name" value="RNaseH-like_sf"/>
</dbReference>
<dbReference type="GO" id="GO:0004523">
    <property type="term" value="F:RNA-DNA hybrid ribonuclease activity"/>
    <property type="evidence" value="ECO:0007669"/>
    <property type="project" value="UniProtKB-UniRule"/>
</dbReference>
<evidence type="ECO:0000256" key="6">
    <source>
        <dbReference type="ARBA" id="ARBA00012180"/>
    </source>
</evidence>
<dbReference type="GO" id="GO:0032299">
    <property type="term" value="C:ribonuclease H2 complex"/>
    <property type="evidence" value="ECO:0007669"/>
    <property type="project" value="TreeGrafter"/>
</dbReference>
<organism evidence="18 19">
    <name type="scientific">Planifilum fimeticola</name>
    <dbReference type="NCBI Taxonomy" id="201975"/>
    <lineage>
        <taxon>Bacteria</taxon>
        <taxon>Bacillati</taxon>
        <taxon>Bacillota</taxon>
        <taxon>Bacilli</taxon>
        <taxon>Bacillales</taxon>
        <taxon>Thermoactinomycetaceae</taxon>
        <taxon>Planifilum</taxon>
    </lineage>
</organism>
<dbReference type="Proteomes" id="UP000237797">
    <property type="component" value="Unassembled WGS sequence"/>
</dbReference>
<evidence type="ECO:0000313" key="19">
    <source>
        <dbReference type="Proteomes" id="UP000237797"/>
    </source>
</evidence>
<dbReference type="PANTHER" id="PTHR10954">
    <property type="entry name" value="RIBONUCLEASE H2 SUBUNIT A"/>
    <property type="match status" value="1"/>
</dbReference>
<dbReference type="Gene3D" id="3.30.420.10">
    <property type="entry name" value="Ribonuclease H-like superfamily/Ribonuclease H"/>
    <property type="match status" value="1"/>
</dbReference>
<dbReference type="RefSeq" id="WP_106344994.1">
    <property type="nucleotide sequence ID" value="NZ_PVNE01000010.1"/>
</dbReference>
<keyword evidence="10 14" id="KW-0479">Metal-binding</keyword>
<comment type="caution">
    <text evidence="18">The sequence shown here is derived from an EMBL/GenBank/DDBJ whole genome shotgun (WGS) entry which is preliminary data.</text>
</comment>
<evidence type="ECO:0000256" key="8">
    <source>
        <dbReference type="ARBA" id="ARBA00022490"/>
    </source>
</evidence>
<proteinExistence type="inferred from homology"/>
<dbReference type="FunFam" id="3.30.420.10:FF:000006">
    <property type="entry name" value="Ribonuclease HII"/>
    <property type="match status" value="1"/>
</dbReference>
<evidence type="ECO:0000256" key="1">
    <source>
        <dbReference type="ARBA" id="ARBA00000077"/>
    </source>
</evidence>
<dbReference type="EC" id="3.1.26.4" evidence="6 14"/>
<dbReference type="AlphaFoldDB" id="A0A2T0LFN4"/>
<evidence type="ECO:0000256" key="10">
    <source>
        <dbReference type="ARBA" id="ARBA00022723"/>
    </source>
</evidence>
<dbReference type="SUPFAM" id="SSF53098">
    <property type="entry name" value="Ribonuclease H-like"/>
    <property type="match status" value="1"/>
</dbReference>
<reference evidence="18 19" key="1">
    <citation type="submission" date="2018-03" db="EMBL/GenBank/DDBJ databases">
        <title>Genomic Encyclopedia of Archaeal and Bacterial Type Strains, Phase II (KMG-II): from individual species to whole genera.</title>
        <authorList>
            <person name="Goeker M."/>
        </authorList>
    </citation>
    <scope>NUCLEOTIDE SEQUENCE [LARGE SCALE GENOMIC DNA]</scope>
    <source>
        <strain evidence="18 19">DSM 44946</strain>
    </source>
</reference>
<keyword evidence="19" id="KW-1185">Reference proteome</keyword>
<evidence type="ECO:0000256" key="14">
    <source>
        <dbReference type="HAMAP-Rule" id="MF_00052"/>
    </source>
</evidence>
<feature type="binding site" evidence="14 15">
    <location>
        <position position="79"/>
    </location>
    <ligand>
        <name>a divalent metal cation</name>
        <dbReference type="ChEBI" id="CHEBI:60240"/>
    </ligand>
</feature>
<dbReference type="GO" id="GO:0003723">
    <property type="term" value="F:RNA binding"/>
    <property type="evidence" value="ECO:0007669"/>
    <property type="project" value="UniProtKB-UniRule"/>
</dbReference>
<evidence type="ECO:0000256" key="16">
    <source>
        <dbReference type="RuleBase" id="RU003515"/>
    </source>
</evidence>
<evidence type="ECO:0000259" key="17">
    <source>
        <dbReference type="PROSITE" id="PS51975"/>
    </source>
</evidence>
<comment type="cofactor">
    <cofactor evidence="2">
        <name>Mg(2+)</name>
        <dbReference type="ChEBI" id="CHEBI:18420"/>
    </cofactor>
</comment>
<dbReference type="GO" id="GO:0043137">
    <property type="term" value="P:DNA replication, removal of RNA primer"/>
    <property type="evidence" value="ECO:0007669"/>
    <property type="project" value="TreeGrafter"/>
</dbReference>
<evidence type="ECO:0000256" key="5">
    <source>
        <dbReference type="ARBA" id="ARBA00007383"/>
    </source>
</evidence>
<evidence type="ECO:0000256" key="3">
    <source>
        <dbReference type="ARBA" id="ARBA00004065"/>
    </source>
</evidence>
<name>A0A2T0LFN4_9BACL</name>
<keyword evidence="12 14" id="KW-0378">Hydrolase</keyword>
<dbReference type="InterPro" id="IPR024567">
    <property type="entry name" value="RNase_HII/HIII_dom"/>
</dbReference>
<dbReference type="GO" id="GO:0005737">
    <property type="term" value="C:cytoplasm"/>
    <property type="evidence" value="ECO:0007669"/>
    <property type="project" value="UniProtKB-SubCell"/>
</dbReference>
<evidence type="ECO:0000256" key="13">
    <source>
        <dbReference type="ARBA" id="ARBA00023211"/>
    </source>
</evidence>
<dbReference type="InterPro" id="IPR036397">
    <property type="entry name" value="RNaseH_sf"/>
</dbReference>
<keyword evidence="8 14" id="KW-0963">Cytoplasm</keyword>
<comment type="catalytic activity">
    <reaction evidence="1 14 15 16">
        <text>Endonucleolytic cleavage to 5'-phosphomonoester.</text>
        <dbReference type="EC" id="3.1.26.4"/>
    </reaction>
</comment>
<evidence type="ECO:0000256" key="4">
    <source>
        <dbReference type="ARBA" id="ARBA00004496"/>
    </source>
</evidence>
<evidence type="ECO:0000256" key="11">
    <source>
        <dbReference type="ARBA" id="ARBA00022759"/>
    </source>
</evidence>
<dbReference type="GO" id="GO:0006298">
    <property type="term" value="P:mismatch repair"/>
    <property type="evidence" value="ECO:0007669"/>
    <property type="project" value="TreeGrafter"/>
</dbReference>
<evidence type="ECO:0000256" key="7">
    <source>
        <dbReference type="ARBA" id="ARBA00019179"/>
    </source>
</evidence>
<comment type="subcellular location">
    <subcellularLocation>
        <location evidence="4 14">Cytoplasm</location>
    </subcellularLocation>
</comment>
<dbReference type="Pfam" id="PF01351">
    <property type="entry name" value="RNase_HII"/>
    <property type="match status" value="1"/>
</dbReference>
<dbReference type="PANTHER" id="PTHR10954:SF18">
    <property type="entry name" value="RIBONUCLEASE HII"/>
    <property type="match status" value="1"/>
</dbReference>
<dbReference type="NCBIfam" id="NF000595">
    <property type="entry name" value="PRK00015.1-3"/>
    <property type="match status" value="1"/>
</dbReference>
<evidence type="ECO:0000256" key="15">
    <source>
        <dbReference type="PROSITE-ProRule" id="PRU01319"/>
    </source>
</evidence>
<keyword evidence="9 14" id="KW-0540">Nuclease</keyword>
<feature type="binding site" evidence="14 15">
    <location>
        <position position="171"/>
    </location>
    <ligand>
        <name>a divalent metal cation</name>
        <dbReference type="ChEBI" id="CHEBI:60240"/>
    </ligand>
</feature>
<sequence length="268" mass="29877">MKVRGTIREIEAWLAGKSDVSRELLEEMLRDSRAGVRRIALRHLRKIERMEQEAARLEKMWQTERTYWARGLRAVAGLDEAGRGCLAGPVVAAAVILPEDFDVSGLNDSKQLSPSEREELRRRIDREATAVGIGMADVEYIDVHNILQATLEAMRRAVLSLQVSPDALLVDALTVPGLAIPQQAIIKGDSLSHSIAAASIVAKTERDRLMEEAAARYPEYGFDQNKGYATPDHMAALERWGPCPLHRRSFAPVRERLQGSLFPERSMG</sequence>
<dbReference type="NCBIfam" id="NF000594">
    <property type="entry name" value="PRK00015.1-1"/>
    <property type="match status" value="1"/>
</dbReference>
<evidence type="ECO:0000256" key="12">
    <source>
        <dbReference type="ARBA" id="ARBA00022801"/>
    </source>
</evidence>
<dbReference type="EMBL" id="PVNE01000010">
    <property type="protein sequence ID" value="PRX40888.1"/>
    <property type="molecule type" value="Genomic_DNA"/>
</dbReference>
<dbReference type="InterPro" id="IPR001352">
    <property type="entry name" value="RNase_HII/HIII"/>
</dbReference>
<accession>A0A2T0LFN4</accession>